<evidence type="ECO:0000313" key="2">
    <source>
        <dbReference type="Proteomes" id="UP001266305"/>
    </source>
</evidence>
<sequence>MRCCYECSSELERAEAKRLYMSTKHCSSCILESPYLKSRLMAERKGKNTKMALKQISAVIIAAANPSGEELSEVMQTLSQRLLRHNATGKRGEFRGSSVTR</sequence>
<protein>
    <submittedName>
        <fullName evidence="1">Uncharacterized protein</fullName>
    </submittedName>
</protein>
<keyword evidence="2" id="KW-1185">Reference proteome</keyword>
<evidence type="ECO:0000313" key="1">
    <source>
        <dbReference type="EMBL" id="KAK2105461.1"/>
    </source>
</evidence>
<dbReference type="Proteomes" id="UP001266305">
    <property type="component" value="Unassembled WGS sequence"/>
</dbReference>
<reference evidence="1 2" key="1">
    <citation type="submission" date="2023-05" db="EMBL/GenBank/DDBJ databases">
        <title>B98-5 Cell Line De Novo Hybrid Assembly: An Optical Mapping Approach.</title>
        <authorList>
            <person name="Kananen K."/>
            <person name="Auerbach J.A."/>
            <person name="Kautto E."/>
            <person name="Blachly J.S."/>
        </authorList>
    </citation>
    <scope>NUCLEOTIDE SEQUENCE [LARGE SCALE GENOMIC DNA]</scope>
    <source>
        <strain evidence="1">B95-8</strain>
        <tissue evidence="1">Cell line</tissue>
    </source>
</reference>
<dbReference type="EMBL" id="JASSZA010000007">
    <property type="protein sequence ID" value="KAK2105461.1"/>
    <property type="molecule type" value="Genomic_DNA"/>
</dbReference>
<comment type="caution">
    <text evidence="1">The sequence shown here is derived from an EMBL/GenBank/DDBJ whole genome shotgun (WGS) entry which is preliminary data.</text>
</comment>
<accession>A0ABQ9V7X5</accession>
<gene>
    <name evidence="1" type="ORF">P7K49_014975</name>
</gene>
<name>A0ABQ9V7X5_SAGOE</name>
<organism evidence="1 2">
    <name type="scientific">Saguinus oedipus</name>
    <name type="common">Cotton-top tamarin</name>
    <name type="synonym">Oedipomidas oedipus</name>
    <dbReference type="NCBI Taxonomy" id="9490"/>
    <lineage>
        <taxon>Eukaryota</taxon>
        <taxon>Metazoa</taxon>
        <taxon>Chordata</taxon>
        <taxon>Craniata</taxon>
        <taxon>Vertebrata</taxon>
        <taxon>Euteleostomi</taxon>
        <taxon>Mammalia</taxon>
        <taxon>Eutheria</taxon>
        <taxon>Euarchontoglires</taxon>
        <taxon>Primates</taxon>
        <taxon>Haplorrhini</taxon>
        <taxon>Platyrrhini</taxon>
        <taxon>Cebidae</taxon>
        <taxon>Callitrichinae</taxon>
        <taxon>Saguinus</taxon>
    </lineage>
</organism>
<proteinExistence type="predicted"/>